<sequence>MYRTTLASLIALTLVGCGGGGGGSDAGNSLRVFTTTPSVHVEGNSMKYTYATVDIDSRGVVTDGSQIFFGVMEDTGGLLRNAELQFVTEQAGYYTLEFYPGYLFKEGDNTSQVSLAFCYDYYCNQHVAGSPIKVNVNYANPLDEQISLSSVSPQNFDKSARLNETVLDNTPVTFFTQLTGQNADLITLRNQNDYKVASHVAMEDLGSNVYRLTADVRLPTSLGVGSHSGSLTVDACYDADCQYPIKGSPLTIPMNYQVTPPMFAADSPAAVNESQELPFKVREAKHVPGLDIIVMVSDSPTNAVYVYDIASNTTFKYPLTSEPKDLSVDLVSTQGRIIVAHDYQVTQIDYNPDYAATPLITVHNTSVANPIAVVKNDHVYLVDRHDGFSKYSRFNLESSHETFLQDSMLRSMSVFELHPSGHGIYFTSTAFSPQDISRTNINEERGLDYPSDSPYHGDYDIGGNFWFSYDGTKLYTSTGSIFTLSNNPEEDMRYAGRLPLMATPGNYGTEYSYVSSTAQNETVTILADSYPSYTVRKFDTGSMTVEKTFPKTARTIDSSIDKVIDEEPIYAFISDRGYVYTIKETNDFPDMYYRLERLE</sequence>
<dbReference type="Proteomes" id="UP000054370">
    <property type="component" value="Unassembled WGS sequence"/>
</dbReference>
<evidence type="ECO:0000313" key="1">
    <source>
        <dbReference type="EMBL" id="PNM77033.1"/>
    </source>
</evidence>
<dbReference type="EMBL" id="LOSH02000001">
    <property type="protein sequence ID" value="PNM77033.1"/>
    <property type="molecule type" value="Genomic_DNA"/>
</dbReference>
<dbReference type="RefSeq" id="WP_038969287.1">
    <property type="nucleotide sequence ID" value="NZ_JAENXT010000019.1"/>
</dbReference>
<comment type="caution">
    <text evidence="1">The sequence shown here is derived from an EMBL/GenBank/DDBJ whole genome shotgun (WGS) entry which is preliminary data.</text>
</comment>
<reference evidence="1" key="1">
    <citation type="submission" date="2017-12" db="EMBL/GenBank/DDBJ databases">
        <title>FDA dAtabase for Regulatory Grade micrObial Sequences (FDA-ARGOS): Supporting development and validation of Infectious Disease Dx tests.</title>
        <authorList>
            <person name="Hoffmann M."/>
            <person name="Allard M."/>
            <person name="Evans P."/>
            <person name="Brown E."/>
            <person name="Tallon L.J."/>
            <person name="Sadzewicz L."/>
            <person name="Sengamalay N."/>
            <person name="Ott S."/>
            <person name="Godinez A."/>
            <person name="Nagaraj S."/>
            <person name="Vavikolanu K."/>
            <person name="Aluvathingal J."/>
            <person name="Nadendla S."/>
            <person name="Hobson J."/>
            <person name="Sichtig H."/>
        </authorList>
    </citation>
    <scope>NUCLEOTIDE SEQUENCE [LARGE SCALE GENOMIC DNA]</scope>
    <source>
        <strain evidence="1">FDAARGOS_118</strain>
    </source>
</reference>
<accession>A0ABX4X0T2</accession>
<dbReference type="SUPFAM" id="SSF63829">
    <property type="entry name" value="Calcium-dependent phosphotriesterase"/>
    <property type="match status" value="1"/>
</dbReference>
<dbReference type="PROSITE" id="PS51257">
    <property type="entry name" value="PROKAR_LIPOPROTEIN"/>
    <property type="match status" value="1"/>
</dbReference>
<gene>
    <name evidence="1" type="ORF">AL548_000220</name>
</gene>
<organism evidence="1 2">
    <name type="scientific">Vibrio vulnificus</name>
    <dbReference type="NCBI Taxonomy" id="672"/>
    <lineage>
        <taxon>Bacteria</taxon>
        <taxon>Pseudomonadati</taxon>
        <taxon>Pseudomonadota</taxon>
        <taxon>Gammaproteobacteria</taxon>
        <taxon>Vibrionales</taxon>
        <taxon>Vibrionaceae</taxon>
        <taxon>Vibrio</taxon>
    </lineage>
</organism>
<name>A0ABX4X0T2_VIBVL</name>
<protein>
    <submittedName>
        <fullName evidence="1">PKD domain-containing protein</fullName>
    </submittedName>
</protein>
<evidence type="ECO:0000313" key="2">
    <source>
        <dbReference type="Proteomes" id="UP000054370"/>
    </source>
</evidence>
<keyword evidence="2" id="KW-1185">Reference proteome</keyword>
<proteinExistence type="predicted"/>